<evidence type="ECO:0000313" key="1">
    <source>
        <dbReference type="EMBL" id="VDD81371.1"/>
    </source>
</evidence>
<dbReference type="EMBL" id="UXSR01005358">
    <property type="protein sequence ID" value="VDD81371.1"/>
    <property type="molecule type" value="Genomic_DNA"/>
</dbReference>
<gene>
    <name evidence="1" type="ORF">MCOS_LOCUS7374</name>
</gene>
<organism evidence="3">
    <name type="scientific">Mesocestoides corti</name>
    <name type="common">Flatworm</name>
    <dbReference type="NCBI Taxonomy" id="53468"/>
    <lineage>
        <taxon>Eukaryota</taxon>
        <taxon>Metazoa</taxon>
        <taxon>Spiralia</taxon>
        <taxon>Lophotrochozoa</taxon>
        <taxon>Platyhelminthes</taxon>
        <taxon>Cestoda</taxon>
        <taxon>Eucestoda</taxon>
        <taxon>Cyclophyllidea</taxon>
        <taxon>Mesocestoididae</taxon>
        <taxon>Mesocestoides</taxon>
    </lineage>
</organism>
<reference evidence="3" key="1">
    <citation type="submission" date="2017-02" db="UniProtKB">
        <authorList>
            <consortium name="WormBaseParasite"/>
        </authorList>
    </citation>
    <scope>IDENTIFICATION</scope>
</reference>
<reference evidence="1 2" key="2">
    <citation type="submission" date="2018-10" db="EMBL/GenBank/DDBJ databases">
        <authorList>
            <consortium name="Pathogen Informatics"/>
        </authorList>
    </citation>
    <scope>NUCLEOTIDE SEQUENCE [LARGE SCALE GENOMIC DNA]</scope>
</reference>
<dbReference type="AlphaFoldDB" id="A0A0R3UIT9"/>
<accession>A0A0R3UIT9</accession>
<evidence type="ECO:0000313" key="2">
    <source>
        <dbReference type="Proteomes" id="UP000267029"/>
    </source>
</evidence>
<proteinExistence type="predicted"/>
<name>A0A0R3UIT9_MESCO</name>
<protein>
    <submittedName>
        <fullName evidence="1 3">Uncharacterized protein</fullName>
    </submittedName>
</protein>
<evidence type="ECO:0000313" key="3">
    <source>
        <dbReference type="WBParaSite" id="MCOS_0000737301-mRNA-1"/>
    </source>
</evidence>
<dbReference type="WBParaSite" id="MCOS_0000737301-mRNA-1">
    <property type="protein sequence ID" value="MCOS_0000737301-mRNA-1"/>
    <property type="gene ID" value="MCOS_0000737301"/>
</dbReference>
<dbReference type="Proteomes" id="UP000267029">
    <property type="component" value="Unassembled WGS sequence"/>
</dbReference>
<sequence length="37" mass="3962">MALLTPIIQPCFTATPSTVRICPCASPSVPRPRIPLI</sequence>
<keyword evidence="2" id="KW-1185">Reference proteome</keyword>